<sequence>MKTLFRILIILSFLALLFFYTSSTNNEEPLEGPNYSSQIIPNMEKDLQISQEGLPRPEQGLSTFIGKSSEELLKKYGEPSRYDQSSYGYEWWIYNQGSPEFAMFAVDNGTITQVYTNAPNPDVTPYRIGQTLDEIYRMTIIDPEVNAAIDENIYTFTMSEEDMNTRILTKFDQVFAQLYIDSETGMLSGIRFMDNKSLVMHRPYEMTFAGELFSAPNPTSYLLEESSKASAKQLTDLLNMFRLNHGLLPLVDEERLSTVAMQHSEDMYSQNYLSHESPTEGSLKERLKNEGIQYERAEEIIATSYIDSIEAVHGWLNSSVHREIMLNGGFTHIGSGTFINYYTQVFIEKEMPQIKQ</sequence>
<evidence type="ECO:0000259" key="2">
    <source>
        <dbReference type="Pfam" id="PF14504"/>
    </source>
</evidence>
<feature type="domain" description="SCP" evidence="1">
    <location>
        <begin position="236"/>
        <end position="336"/>
    </location>
</feature>
<keyword evidence="4" id="KW-1185">Reference proteome</keyword>
<gene>
    <name evidence="3" type="ORF">D1B33_02610</name>
</gene>
<protein>
    <recommendedName>
        <fullName evidence="5">CAP domain-containing protein</fullName>
    </recommendedName>
</protein>
<dbReference type="PANTHER" id="PTHR31157">
    <property type="entry name" value="SCP DOMAIN-CONTAINING PROTEIN"/>
    <property type="match status" value="1"/>
</dbReference>
<evidence type="ECO:0000259" key="1">
    <source>
        <dbReference type="Pfam" id="PF00188"/>
    </source>
</evidence>
<dbReference type="CDD" id="cd05379">
    <property type="entry name" value="CAP_bacterial"/>
    <property type="match status" value="1"/>
</dbReference>
<accession>A0A396SDP6</accession>
<evidence type="ECO:0000313" key="3">
    <source>
        <dbReference type="EMBL" id="RHW39760.1"/>
    </source>
</evidence>
<comment type="caution">
    <text evidence="3">The sequence shown here is derived from an EMBL/GenBank/DDBJ whole genome shotgun (WGS) entry which is preliminary data.</text>
</comment>
<dbReference type="PANTHER" id="PTHR31157:SF26">
    <property type="entry name" value="SCP-LIKE EXTRACELLULAR PROTEIN"/>
    <property type="match status" value="1"/>
</dbReference>
<dbReference type="AlphaFoldDB" id="A0A396SDP6"/>
<evidence type="ECO:0008006" key="5">
    <source>
        <dbReference type="Google" id="ProtNLM"/>
    </source>
</evidence>
<dbReference type="InterPro" id="IPR014044">
    <property type="entry name" value="CAP_dom"/>
</dbReference>
<dbReference type="Pfam" id="PF00188">
    <property type="entry name" value="CAP"/>
    <property type="match status" value="1"/>
</dbReference>
<evidence type="ECO:0000313" key="4">
    <source>
        <dbReference type="Proteomes" id="UP000265692"/>
    </source>
</evidence>
<proteinExistence type="predicted"/>
<dbReference type="InterPro" id="IPR029410">
    <property type="entry name" value="CAP_assoc"/>
</dbReference>
<reference evidence="3 4" key="1">
    <citation type="submission" date="2018-08" db="EMBL/GenBank/DDBJ databases">
        <title>Lysinibacillus sp. YLB-03 draft genome sequence.</title>
        <authorList>
            <person name="Yu L."/>
        </authorList>
    </citation>
    <scope>NUCLEOTIDE SEQUENCE [LARGE SCALE GENOMIC DNA]</scope>
    <source>
        <strain evidence="3 4">YLB-03</strain>
    </source>
</reference>
<dbReference type="Pfam" id="PF14504">
    <property type="entry name" value="CAP_assoc_N"/>
    <property type="match status" value="1"/>
</dbReference>
<name>A0A396SDP6_9BACL</name>
<organism evidence="3 4">
    <name type="scientific">Ureibacillus yapensis</name>
    <dbReference type="NCBI Taxonomy" id="2304605"/>
    <lineage>
        <taxon>Bacteria</taxon>
        <taxon>Bacillati</taxon>
        <taxon>Bacillota</taxon>
        <taxon>Bacilli</taxon>
        <taxon>Bacillales</taxon>
        <taxon>Caryophanaceae</taxon>
        <taxon>Ureibacillus</taxon>
    </lineage>
</organism>
<dbReference type="Gene3D" id="3.40.33.10">
    <property type="entry name" value="CAP"/>
    <property type="match status" value="1"/>
</dbReference>
<dbReference type="RefSeq" id="WP_118874770.1">
    <property type="nucleotide sequence ID" value="NZ_QWEI01000001.1"/>
</dbReference>
<dbReference type="Proteomes" id="UP000265692">
    <property type="component" value="Unassembled WGS sequence"/>
</dbReference>
<dbReference type="EMBL" id="QWEI01000001">
    <property type="protein sequence ID" value="RHW39760.1"/>
    <property type="molecule type" value="Genomic_DNA"/>
</dbReference>
<feature type="domain" description="CAP-associated" evidence="2">
    <location>
        <begin position="65"/>
        <end position="204"/>
    </location>
</feature>
<dbReference type="OrthoDB" id="9783944at2"/>
<dbReference type="InterPro" id="IPR035940">
    <property type="entry name" value="CAP_sf"/>
</dbReference>
<dbReference type="SUPFAM" id="SSF55797">
    <property type="entry name" value="PR-1-like"/>
    <property type="match status" value="1"/>
</dbReference>